<sequence length="70" mass="7951">MIEGRSLELDSTTIFGLLKTTCVLAERSIQWSYAIFWSASANQPGVLRRWEGYNYNGDIKTRKTSQGGNY</sequence>
<reference evidence="1 3" key="1">
    <citation type="journal article" date="2011" name="Nature">
        <title>The Medicago genome provides insight into the evolution of rhizobial symbioses.</title>
        <authorList>
            <person name="Young N.D."/>
            <person name="Debelle F."/>
            <person name="Oldroyd G.E."/>
            <person name="Geurts R."/>
            <person name="Cannon S.B."/>
            <person name="Udvardi M.K."/>
            <person name="Benedito V.A."/>
            <person name="Mayer K.F."/>
            <person name="Gouzy J."/>
            <person name="Schoof H."/>
            <person name="Van de Peer Y."/>
            <person name="Proost S."/>
            <person name="Cook D.R."/>
            <person name="Meyers B.C."/>
            <person name="Spannagl M."/>
            <person name="Cheung F."/>
            <person name="De Mita S."/>
            <person name="Krishnakumar V."/>
            <person name="Gundlach H."/>
            <person name="Zhou S."/>
            <person name="Mudge J."/>
            <person name="Bharti A.K."/>
            <person name="Murray J.D."/>
            <person name="Naoumkina M.A."/>
            <person name="Rosen B."/>
            <person name="Silverstein K.A."/>
            <person name="Tang H."/>
            <person name="Rombauts S."/>
            <person name="Zhao P.X."/>
            <person name="Zhou P."/>
            <person name="Barbe V."/>
            <person name="Bardou P."/>
            <person name="Bechner M."/>
            <person name="Bellec A."/>
            <person name="Berger A."/>
            <person name="Berges H."/>
            <person name="Bidwell S."/>
            <person name="Bisseling T."/>
            <person name="Choisne N."/>
            <person name="Couloux A."/>
            <person name="Denny R."/>
            <person name="Deshpande S."/>
            <person name="Dai X."/>
            <person name="Doyle J.J."/>
            <person name="Dudez A.M."/>
            <person name="Farmer A.D."/>
            <person name="Fouteau S."/>
            <person name="Franken C."/>
            <person name="Gibelin C."/>
            <person name="Gish J."/>
            <person name="Goldstein S."/>
            <person name="Gonzalez A.J."/>
            <person name="Green P.J."/>
            <person name="Hallab A."/>
            <person name="Hartog M."/>
            <person name="Hua A."/>
            <person name="Humphray S.J."/>
            <person name="Jeong D.H."/>
            <person name="Jing Y."/>
            <person name="Jocker A."/>
            <person name="Kenton S.M."/>
            <person name="Kim D.J."/>
            <person name="Klee K."/>
            <person name="Lai H."/>
            <person name="Lang C."/>
            <person name="Lin S."/>
            <person name="Macmil S.L."/>
            <person name="Magdelenat G."/>
            <person name="Matthews L."/>
            <person name="McCorrison J."/>
            <person name="Monaghan E.L."/>
            <person name="Mun J.H."/>
            <person name="Najar F.Z."/>
            <person name="Nicholson C."/>
            <person name="Noirot C."/>
            <person name="O'Bleness M."/>
            <person name="Paule C.R."/>
            <person name="Poulain J."/>
            <person name="Prion F."/>
            <person name="Qin B."/>
            <person name="Qu C."/>
            <person name="Retzel E.F."/>
            <person name="Riddle C."/>
            <person name="Sallet E."/>
            <person name="Samain S."/>
            <person name="Samson N."/>
            <person name="Sanders I."/>
            <person name="Saurat O."/>
            <person name="Scarpelli C."/>
            <person name="Schiex T."/>
            <person name="Segurens B."/>
            <person name="Severin A.J."/>
            <person name="Sherrier D.J."/>
            <person name="Shi R."/>
            <person name="Sims S."/>
            <person name="Singer S.R."/>
            <person name="Sinharoy S."/>
            <person name="Sterck L."/>
            <person name="Viollet A."/>
            <person name="Wang B.B."/>
            <person name="Wang K."/>
            <person name="Wang M."/>
            <person name="Wang X."/>
            <person name="Warfsmann J."/>
            <person name="Weissenbach J."/>
            <person name="White D.D."/>
            <person name="White J.D."/>
            <person name="Wiley G.B."/>
            <person name="Wincker P."/>
            <person name="Xing Y."/>
            <person name="Yang L."/>
            <person name="Yao Z."/>
            <person name="Ying F."/>
            <person name="Zhai J."/>
            <person name="Zhou L."/>
            <person name="Zuber A."/>
            <person name="Denarie J."/>
            <person name="Dixon R.A."/>
            <person name="May G.D."/>
            <person name="Schwartz D.C."/>
            <person name="Rogers J."/>
            <person name="Quetier F."/>
            <person name="Town C.D."/>
            <person name="Roe B.A."/>
        </authorList>
    </citation>
    <scope>NUCLEOTIDE SEQUENCE [LARGE SCALE GENOMIC DNA]</scope>
    <source>
        <strain evidence="1">A17</strain>
        <strain evidence="2 3">cv. Jemalong A17</strain>
    </source>
</reference>
<dbReference type="STRING" id="3880.G7L5R3"/>
<dbReference type="Proteomes" id="UP000002051">
    <property type="component" value="Unassembled WGS sequence"/>
</dbReference>
<accession>G7L5R3</accession>
<reference evidence="2" key="3">
    <citation type="submission" date="2015-04" db="UniProtKB">
        <authorList>
            <consortium name="EnsemblPlants"/>
        </authorList>
    </citation>
    <scope>IDENTIFICATION</scope>
    <source>
        <strain evidence="2">cv. Jemalong A17</strain>
    </source>
</reference>
<evidence type="ECO:0000313" key="3">
    <source>
        <dbReference type="Proteomes" id="UP000002051"/>
    </source>
</evidence>
<dbReference type="AlphaFoldDB" id="G7L5R3"/>
<dbReference type="PaxDb" id="3880-AES80243"/>
<keyword evidence="3" id="KW-1185">Reference proteome</keyword>
<proteinExistence type="predicted"/>
<dbReference type="PANTHER" id="PTHR46266">
    <property type="entry name" value="TRANSCRIPTION FACTOR TT8"/>
    <property type="match status" value="1"/>
</dbReference>
<dbReference type="HOGENOM" id="CLU_2761660_0_0_1"/>
<dbReference type="EMBL" id="CM001223">
    <property type="protein sequence ID" value="AES80243.1"/>
    <property type="molecule type" value="Genomic_DNA"/>
</dbReference>
<protein>
    <submittedName>
        <fullName evidence="1">BHLH transcription factor</fullName>
    </submittedName>
</protein>
<name>G7L5R3_MEDTR</name>
<reference evidence="1 3" key="2">
    <citation type="journal article" date="2014" name="BMC Genomics">
        <title>An improved genome release (version Mt4.0) for the model legume Medicago truncatula.</title>
        <authorList>
            <person name="Tang H."/>
            <person name="Krishnakumar V."/>
            <person name="Bidwell S."/>
            <person name="Rosen B."/>
            <person name="Chan A."/>
            <person name="Zhou S."/>
            <person name="Gentzbittel L."/>
            <person name="Childs K.L."/>
            <person name="Yandell M."/>
            <person name="Gundlach H."/>
            <person name="Mayer K.F."/>
            <person name="Schwartz D.C."/>
            <person name="Town C.D."/>
        </authorList>
    </citation>
    <scope>GENOME REANNOTATION</scope>
    <source>
        <strain evidence="2 3">cv. Jemalong A17</strain>
    </source>
</reference>
<dbReference type="PANTHER" id="PTHR46266:SF3">
    <property type="entry name" value="TRANSCRIPTION FACTOR EGL1"/>
    <property type="match status" value="1"/>
</dbReference>
<evidence type="ECO:0000313" key="2">
    <source>
        <dbReference type="EnsemblPlants" id="AES80243"/>
    </source>
</evidence>
<gene>
    <name evidence="1" type="ordered locus">MTR_7g078400</name>
</gene>
<dbReference type="EnsemblPlants" id="AES80243">
    <property type="protein sequence ID" value="AES80243"/>
    <property type="gene ID" value="MTR_7g078400"/>
</dbReference>
<evidence type="ECO:0000313" key="1">
    <source>
        <dbReference type="EMBL" id="AES80243.1"/>
    </source>
</evidence>
<organism evidence="1 3">
    <name type="scientific">Medicago truncatula</name>
    <name type="common">Barrel medic</name>
    <name type="synonym">Medicago tribuloides</name>
    <dbReference type="NCBI Taxonomy" id="3880"/>
    <lineage>
        <taxon>Eukaryota</taxon>
        <taxon>Viridiplantae</taxon>
        <taxon>Streptophyta</taxon>
        <taxon>Embryophyta</taxon>
        <taxon>Tracheophyta</taxon>
        <taxon>Spermatophyta</taxon>
        <taxon>Magnoliopsida</taxon>
        <taxon>eudicotyledons</taxon>
        <taxon>Gunneridae</taxon>
        <taxon>Pentapetalae</taxon>
        <taxon>rosids</taxon>
        <taxon>fabids</taxon>
        <taxon>Fabales</taxon>
        <taxon>Fabaceae</taxon>
        <taxon>Papilionoideae</taxon>
        <taxon>50 kb inversion clade</taxon>
        <taxon>NPAAA clade</taxon>
        <taxon>Hologalegina</taxon>
        <taxon>IRL clade</taxon>
        <taxon>Trifolieae</taxon>
        <taxon>Medicago</taxon>
    </lineage>
</organism>